<dbReference type="EMBL" id="CP022163">
    <property type="protein sequence ID" value="ATB30830.1"/>
    <property type="molecule type" value="Genomic_DNA"/>
</dbReference>
<proteinExistence type="predicted"/>
<gene>
    <name evidence="2" type="ORF">MEBOL_004292</name>
</gene>
<dbReference type="Proteomes" id="UP000217289">
    <property type="component" value="Chromosome"/>
</dbReference>
<protein>
    <submittedName>
        <fullName evidence="2">Uncharacterized protein</fullName>
    </submittedName>
</protein>
<keyword evidence="3" id="KW-1185">Reference proteome</keyword>
<dbReference type="OrthoDB" id="5517077at2"/>
<feature type="region of interest" description="Disordered" evidence="1">
    <location>
        <begin position="1"/>
        <end position="61"/>
    </location>
</feature>
<feature type="compositionally biased region" description="Basic and acidic residues" evidence="1">
    <location>
        <begin position="11"/>
        <end position="22"/>
    </location>
</feature>
<evidence type="ECO:0000256" key="1">
    <source>
        <dbReference type="SAM" id="MobiDB-lite"/>
    </source>
</evidence>
<organism evidence="2 3">
    <name type="scientific">Melittangium boletus DSM 14713</name>
    <dbReference type="NCBI Taxonomy" id="1294270"/>
    <lineage>
        <taxon>Bacteria</taxon>
        <taxon>Pseudomonadati</taxon>
        <taxon>Myxococcota</taxon>
        <taxon>Myxococcia</taxon>
        <taxon>Myxococcales</taxon>
        <taxon>Cystobacterineae</taxon>
        <taxon>Archangiaceae</taxon>
        <taxon>Melittangium</taxon>
    </lineage>
</organism>
<evidence type="ECO:0000313" key="3">
    <source>
        <dbReference type="Proteomes" id="UP000217289"/>
    </source>
</evidence>
<sequence length="94" mass="10537">MSNGKNYTPRPHREPITRETDPGGRWSTQFPDMMGYKSQGGGKVPADFEWKSSPKQAQEELTPETLMSRYHQRVVPRLATPPGAPALPEDATKK</sequence>
<dbReference type="KEGG" id="mbd:MEBOL_004292"/>
<feature type="region of interest" description="Disordered" evidence="1">
    <location>
        <begin position="75"/>
        <end position="94"/>
    </location>
</feature>
<dbReference type="RefSeq" id="WP_095979240.1">
    <property type="nucleotide sequence ID" value="NZ_CP022163.1"/>
</dbReference>
<accession>A0A250IHY1</accession>
<evidence type="ECO:0000313" key="2">
    <source>
        <dbReference type="EMBL" id="ATB30830.1"/>
    </source>
</evidence>
<dbReference type="AlphaFoldDB" id="A0A250IHY1"/>
<name>A0A250IHY1_9BACT</name>
<reference evidence="2 3" key="1">
    <citation type="submission" date="2017-06" db="EMBL/GenBank/DDBJ databases">
        <authorList>
            <person name="Kim H.J."/>
            <person name="Triplett B.A."/>
        </authorList>
    </citation>
    <scope>NUCLEOTIDE SEQUENCE [LARGE SCALE GENOMIC DNA]</scope>
    <source>
        <strain evidence="2 3">DSM 14713</strain>
    </source>
</reference>